<evidence type="ECO:0000256" key="1">
    <source>
        <dbReference type="ARBA" id="ARBA00004141"/>
    </source>
</evidence>
<keyword evidence="8" id="KW-1185">Reference proteome</keyword>
<evidence type="ECO:0000259" key="6">
    <source>
        <dbReference type="Pfam" id="PF01284"/>
    </source>
</evidence>
<reference evidence="7" key="1">
    <citation type="submission" date="2023-10" db="EMBL/GenBank/DDBJ databases">
        <authorList>
            <person name="Noh H."/>
        </authorList>
    </citation>
    <scope>NUCLEOTIDE SEQUENCE</scope>
    <source>
        <strain evidence="7">DUCC4014</strain>
    </source>
</reference>
<keyword evidence="3 5" id="KW-1133">Transmembrane helix</keyword>
<keyword evidence="2 5" id="KW-0812">Transmembrane</keyword>
<evidence type="ECO:0000313" key="7">
    <source>
        <dbReference type="EMBL" id="WOO77765.1"/>
    </source>
</evidence>
<dbReference type="GO" id="GO:0016020">
    <property type="term" value="C:membrane"/>
    <property type="evidence" value="ECO:0007669"/>
    <property type="project" value="UniProtKB-SubCell"/>
</dbReference>
<keyword evidence="4 5" id="KW-0472">Membrane</keyword>
<name>A0AAF0Y0K0_9TREE</name>
<feature type="transmembrane region" description="Helical" evidence="5">
    <location>
        <begin position="60"/>
        <end position="78"/>
    </location>
</feature>
<dbReference type="EMBL" id="CP086714">
    <property type="protein sequence ID" value="WOO77765.1"/>
    <property type="molecule type" value="Genomic_DNA"/>
</dbReference>
<gene>
    <name evidence="7" type="ORF">LOC62_01G001333</name>
</gene>
<feature type="transmembrane region" description="Helical" evidence="5">
    <location>
        <begin position="18"/>
        <end position="40"/>
    </location>
</feature>
<dbReference type="GeneID" id="87804589"/>
<feature type="domain" description="MARVEL" evidence="6">
    <location>
        <begin position="19"/>
        <end position="148"/>
    </location>
</feature>
<comment type="subcellular location">
    <subcellularLocation>
        <location evidence="1">Membrane</location>
        <topology evidence="1">Multi-pass membrane protein</topology>
    </subcellularLocation>
</comment>
<organism evidence="7 8">
    <name type="scientific">Vanrija pseudolonga</name>
    <dbReference type="NCBI Taxonomy" id="143232"/>
    <lineage>
        <taxon>Eukaryota</taxon>
        <taxon>Fungi</taxon>
        <taxon>Dikarya</taxon>
        <taxon>Basidiomycota</taxon>
        <taxon>Agaricomycotina</taxon>
        <taxon>Tremellomycetes</taxon>
        <taxon>Trichosporonales</taxon>
        <taxon>Trichosporonaceae</taxon>
        <taxon>Vanrija</taxon>
    </lineage>
</organism>
<dbReference type="InterPro" id="IPR008253">
    <property type="entry name" value="Marvel"/>
</dbReference>
<sequence length="176" mass="19632">MPINPTHQEKTSIAKKTIVVLMGIVLVFSIIEGAITGYLVHSYNKHHTYPSHSIRDRVRFLLFCSWWTVVWAIAYITFHFTAAAGSVIGVVLNTLALGATWVFWLGGSASLSAAMRHRHYGNTVHHSQLRAGEGFGWATWILLTFDMLVALYVAFDTSRNGSPAKEENMRQIESPA</sequence>
<dbReference type="Proteomes" id="UP000827549">
    <property type="component" value="Chromosome 1"/>
</dbReference>
<evidence type="ECO:0000256" key="2">
    <source>
        <dbReference type="ARBA" id="ARBA00022692"/>
    </source>
</evidence>
<evidence type="ECO:0000256" key="3">
    <source>
        <dbReference type="ARBA" id="ARBA00022989"/>
    </source>
</evidence>
<dbReference type="RefSeq" id="XP_062623797.1">
    <property type="nucleotide sequence ID" value="XM_062767813.1"/>
</dbReference>
<evidence type="ECO:0000313" key="8">
    <source>
        <dbReference type="Proteomes" id="UP000827549"/>
    </source>
</evidence>
<protein>
    <recommendedName>
        <fullName evidence="6">MARVEL domain-containing protein</fullName>
    </recommendedName>
</protein>
<accession>A0AAF0Y0K0</accession>
<feature type="transmembrane region" description="Helical" evidence="5">
    <location>
        <begin position="90"/>
        <end position="114"/>
    </location>
</feature>
<feature type="transmembrane region" description="Helical" evidence="5">
    <location>
        <begin position="135"/>
        <end position="155"/>
    </location>
</feature>
<evidence type="ECO:0000256" key="4">
    <source>
        <dbReference type="ARBA" id="ARBA00023136"/>
    </source>
</evidence>
<dbReference type="Pfam" id="PF01284">
    <property type="entry name" value="MARVEL"/>
    <property type="match status" value="1"/>
</dbReference>
<dbReference type="AlphaFoldDB" id="A0AAF0Y0K0"/>
<evidence type="ECO:0000256" key="5">
    <source>
        <dbReference type="SAM" id="Phobius"/>
    </source>
</evidence>
<proteinExistence type="predicted"/>